<accession>A0A0D0VMF7</accession>
<proteinExistence type="predicted"/>
<dbReference type="EMBL" id="JXSX01000003">
    <property type="protein sequence ID" value="KIR61958.1"/>
    <property type="molecule type" value="Genomic_DNA"/>
</dbReference>
<feature type="compositionally biased region" description="Basic and acidic residues" evidence="1">
    <location>
        <begin position="1"/>
        <end position="12"/>
    </location>
</feature>
<evidence type="ECO:0000256" key="1">
    <source>
        <dbReference type="SAM" id="MobiDB-lite"/>
    </source>
</evidence>
<dbReference type="OrthoDB" id="236897at2"/>
<evidence type="ECO:0000313" key="3">
    <source>
        <dbReference type="Proteomes" id="UP000032254"/>
    </source>
</evidence>
<dbReference type="PATRIC" id="fig|47853.6.peg.6601"/>
<dbReference type="SUPFAM" id="SSF56112">
    <property type="entry name" value="Protein kinase-like (PK-like)"/>
    <property type="match status" value="1"/>
</dbReference>
<gene>
    <name evidence="2" type="ORF">TK50_31500</name>
</gene>
<dbReference type="Proteomes" id="UP000032254">
    <property type="component" value="Unassembled WGS sequence"/>
</dbReference>
<keyword evidence="3" id="KW-1185">Reference proteome</keyword>
<dbReference type="InterPro" id="IPR011009">
    <property type="entry name" value="Kinase-like_dom_sf"/>
</dbReference>
<comment type="caution">
    <text evidence="2">The sequence shown here is derived from an EMBL/GenBank/DDBJ whole genome shotgun (WGS) entry which is preliminary data.</text>
</comment>
<dbReference type="Gene3D" id="3.90.1200.10">
    <property type="match status" value="1"/>
</dbReference>
<dbReference type="AlphaFoldDB" id="A0A0D0VMF7"/>
<sequence length="262" mass="28383">MREDGTVGEEQRLAGGNTGGAVRIGDTVRRTPGAWTSSVHALLRHLETVGFDGAPRARGFDEHGREVLSFLPGETVGVTRPWPAWAHSDDALRQVARWLRDLHAAVAGFVPPAGARWREGGVWRPGLIVGHNDAAPYNAAWADGRLVGFFDWDLAAPVTREWDLAFTAFAWVPLHARHVVAAEGFTAFADRPRRLRLFLDAYGHAGPVGSFVEVVRQRVAASAEGIRRTAAAGDPAYRTMVDHGVDAALETAVRELADFPTG</sequence>
<reference evidence="2 3" key="1">
    <citation type="submission" date="2015-01" db="EMBL/GenBank/DDBJ databases">
        <title>Sequencing and annotation of Micromonospora carbonacea strain JXNU-1 genome.</title>
        <authorList>
            <person name="Long Z."/>
            <person name="Huang Y."/>
            <person name="Jiang Y."/>
        </authorList>
    </citation>
    <scope>NUCLEOTIDE SEQUENCE [LARGE SCALE GENOMIC DNA]</scope>
    <source>
        <strain evidence="2 3">JXNU-1</strain>
    </source>
</reference>
<feature type="region of interest" description="Disordered" evidence="1">
    <location>
        <begin position="1"/>
        <end position="25"/>
    </location>
</feature>
<evidence type="ECO:0000313" key="2">
    <source>
        <dbReference type="EMBL" id="KIR61958.1"/>
    </source>
</evidence>
<protein>
    <submittedName>
        <fullName evidence="2">TfxG immunity protein</fullName>
    </submittedName>
</protein>
<name>A0A0D0VMF7_9ACTN</name>
<organism evidence="2 3">
    <name type="scientific">Micromonospora haikouensis</name>
    <dbReference type="NCBI Taxonomy" id="686309"/>
    <lineage>
        <taxon>Bacteria</taxon>
        <taxon>Bacillati</taxon>
        <taxon>Actinomycetota</taxon>
        <taxon>Actinomycetes</taxon>
        <taxon>Micromonosporales</taxon>
        <taxon>Micromonosporaceae</taxon>
        <taxon>Micromonospora</taxon>
    </lineage>
</organism>